<proteinExistence type="predicted"/>
<protein>
    <recommendedName>
        <fullName evidence="3">DUF2157 domain-containing protein</fullName>
    </recommendedName>
</protein>
<keyword evidence="1" id="KW-0472">Membrane</keyword>
<evidence type="ECO:0008006" key="3">
    <source>
        <dbReference type="Google" id="ProtNLM"/>
    </source>
</evidence>
<keyword evidence="1" id="KW-1133">Transmembrane helix</keyword>
<feature type="transmembrane region" description="Helical" evidence="1">
    <location>
        <begin position="227"/>
        <end position="245"/>
    </location>
</feature>
<name>M4ZQF6_9ACTN</name>
<feature type="transmembrane region" description="Helical" evidence="1">
    <location>
        <begin position="125"/>
        <end position="147"/>
    </location>
</feature>
<dbReference type="AlphaFoldDB" id="M4ZQF6"/>
<feature type="transmembrane region" description="Helical" evidence="1">
    <location>
        <begin position="251"/>
        <end position="268"/>
    </location>
</feature>
<sequence>MLLRAGCATISDMSDIDAIRRALVRLVESGELQAEQVEPVTLAVGEALRDRGAGDRVRWSEILAYVGGGLVLAGAAAFVALGWERMTQPTRITVLAVVTVLLLAVAVGLGRAARSATGRTAAVQGRVAATLAALGSGTAALCAGVAADHHEGLIGGATGLAIAAGAYALLPTAIGLLACGGFALVTVTGLLDLSVGGEGAGWGLAYVALGVLILGLALAGLLVPHDLGLGMGAAIALFGGQWPVLWDGEAWGYWLTAVIALACLSLYGRRRTWVLIVSGVAGLTLAVPEAVWDWTDGAVGGAVILVLAGAVLLAASGLGVVLHRRASQP</sequence>
<evidence type="ECO:0000256" key="1">
    <source>
        <dbReference type="SAM" id="Phobius"/>
    </source>
</evidence>
<feature type="transmembrane region" description="Helical" evidence="1">
    <location>
        <begin position="298"/>
        <end position="322"/>
    </location>
</feature>
<dbReference type="EMBL" id="AB746937">
    <property type="protein sequence ID" value="BAM98952.1"/>
    <property type="molecule type" value="Genomic_DNA"/>
</dbReference>
<feature type="transmembrane region" description="Helical" evidence="1">
    <location>
        <begin position="204"/>
        <end position="222"/>
    </location>
</feature>
<evidence type="ECO:0000313" key="2">
    <source>
        <dbReference type="EMBL" id="BAM98952.1"/>
    </source>
</evidence>
<reference evidence="2" key="1">
    <citation type="journal article" date="2013" name="Med. Chem. Commun.">
        <title>The muraminomicin biosynthetic gene cluster and enzymatic formation of the 2-deoxyaminoribosyl appendage.</title>
        <authorList>
            <person name="Chi X."/>
            <person name="Baba S."/>
            <person name="Tibrewal N."/>
            <person name="Funabashi M."/>
            <person name="Nonaka K."/>
            <person name="Van Lanen S.G."/>
        </authorList>
    </citation>
    <scope>NUCLEOTIDE SEQUENCE</scope>
    <source>
        <strain evidence="2">SANK 60709</strain>
    </source>
</reference>
<accession>M4ZQF6</accession>
<organism evidence="2">
    <name type="scientific">Streptosporangium amethystogenes</name>
    <dbReference type="NCBI Taxonomy" id="2002"/>
    <lineage>
        <taxon>Bacteria</taxon>
        <taxon>Bacillati</taxon>
        <taxon>Actinomycetota</taxon>
        <taxon>Actinomycetes</taxon>
        <taxon>Streptosporangiales</taxon>
        <taxon>Streptosporangiaceae</taxon>
        <taxon>Streptosporangium</taxon>
    </lineage>
</organism>
<feature type="transmembrane region" description="Helical" evidence="1">
    <location>
        <begin position="62"/>
        <end position="81"/>
    </location>
</feature>
<feature type="transmembrane region" description="Helical" evidence="1">
    <location>
        <begin position="159"/>
        <end position="184"/>
    </location>
</feature>
<feature type="transmembrane region" description="Helical" evidence="1">
    <location>
        <begin position="93"/>
        <end position="113"/>
    </location>
</feature>
<keyword evidence="1" id="KW-0812">Transmembrane</keyword>
<feature type="transmembrane region" description="Helical" evidence="1">
    <location>
        <begin position="273"/>
        <end position="292"/>
    </location>
</feature>